<proteinExistence type="predicted"/>
<reference evidence="2" key="1">
    <citation type="submission" date="2022-10" db="EMBL/GenBank/DDBJ databases">
        <title>Novel sulphate-reducing endosymbionts in the free-living metamonad Anaeramoeba.</title>
        <authorList>
            <person name="Jerlstrom-Hultqvist J."/>
            <person name="Cepicka I."/>
            <person name="Gallot-Lavallee L."/>
            <person name="Salas-Leiva D."/>
            <person name="Curtis B.A."/>
            <person name="Zahonova K."/>
            <person name="Pipaliya S."/>
            <person name="Dacks J."/>
            <person name="Roger A.J."/>
        </authorList>
    </citation>
    <scope>NUCLEOTIDE SEQUENCE</scope>
    <source>
        <strain evidence="2">BMAN</strain>
    </source>
</reference>
<feature type="region of interest" description="Disordered" evidence="1">
    <location>
        <begin position="212"/>
        <end position="255"/>
    </location>
</feature>
<feature type="region of interest" description="Disordered" evidence="1">
    <location>
        <begin position="363"/>
        <end position="443"/>
    </location>
</feature>
<feature type="compositionally biased region" description="Basic and acidic residues" evidence="1">
    <location>
        <begin position="212"/>
        <end position="221"/>
    </location>
</feature>
<sequence length="732" mass="85636">MISSKDLIAQHYNWFSEVVKAEITPNIDDLTFQKYLCQAIQLILPQFGSNLTPSNVIEQFKKISKKQGVPEKALEKLDKTQMILILKQVQTDFYENQILSKRNFFEVHFLDSNNEIKETGSITLVNKKITVYQKAQSFEQEINQNTKIKIHPQNSNVIKLIFDRKTFFILFSNHEERYLFVEEFTKIKHIILAQKNKGKKYKNVIQYLKSKEKNEKKDQQKNQKNKKKEKTKKKPKTQKKKQEKKPKKSKAKSKLDEMLELDQKICEVKFLVEILDELFQTKQEAYLVLKEKEFNVVTPENITRTRYNKQLKIYFEPQSLILARINFKTHSYFVKFPSQKQAEHFLMLYKFFKEHSIKLGYSDNTKKNSSENLNNQVVTTSTTSTTSDISLTKSSQTNSTRSYSSQSTADTTSLTSTSKSRQTFESEDESSDDQEDDPKNDEKKIPSIFSVVVSIPFKNYFGDGIIETENSTVKLIVDSLPFTTQAPKSEIKFFAHKTNPRLGKILFPGSEHLVISFHSSHKLLLFMEKLQEDPKQNTSQEKLNQNSIHLDILSKDLKILDTGEMVFSDLFIKIFTTEKEFLINAQTNAKIRKHTKRPCVYQITFESSEQPILIKFPSLQYVRQFSQKFHELKKQRKQQAQSKQFTLTIVNSKFEKISSIKVSFVDGFCYEDQRDHKQIIEKNPQKILLESHPKFHNILRLKFNSISVMIAFDDEEQRNSFVSSFQSFQNSN</sequence>
<comment type="caution">
    <text evidence="2">The sequence shown here is derived from an EMBL/GenBank/DDBJ whole genome shotgun (WGS) entry which is preliminary data.</text>
</comment>
<keyword evidence="3" id="KW-1185">Reference proteome</keyword>
<dbReference type="AlphaFoldDB" id="A0A9Q0L909"/>
<feature type="compositionally biased region" description="Acidic residues" evidence="1">
    <location>
        <begin position="425"/>
        <end position="439"/>
    </location>
</feature>
<feature type="compositionally biased region" description="Basic residues" evidence="1">
    <location>
        <begin position="223"/>
        <end position="252"/>
    </location>
</feature>
<dbReference type="Proteomes" id="UP001149090">
    <property type="component" value="Unassembled WGS sequence"/>
</dbReference>
<evidence type="ECO:0000313" key="3">
    <source>
        <dbReference type="Proteomes" id="UP001149090"/>
    </source>
</evidence>
<name>A0A9Q0L909_ANAIG</name>
<evidence type="ECO:0000313" key="2">
    <source>
        <dbReference type="EMBL" id="KAJ5068296.1"/>
    </source>
</evidence>
<feature type="compositionally biased region" description="Low complexity" evidence="1">
    <location>
        <begin position="379"/>
        <end position="423"/>
    </location>
</feature>
<organism evidence="2 3">
    <name type="scientific">Anaeramoeba ignava</name>
    <name type="common">Anaerobic marine amoeba</name>
    <dbReference type="NCBI Taxonomy" id="1746090"/>
    <lineage>
        <taxon>Eukaryota</taxon>
        <taxon>Metamonada</taxon>
        <taxon>Anaeramoebidae</taxon>
        <taxon>Anaeramoeba</taxon>
    </lineage>
</organism>
<evidence type="ECO:0000256" key="1">
    <source>
        <dbReference type="SAM" id="MobiDB-lite"/>
    </source>
</evidence>
<dbReference type="EMBL" id="JAPDFW010000117">
    <property type="protein sequence ID" value="KAJ5068296.1"/>
    <property type="molecule type" value="Genomic_DNA"/>
</dbReference>
<gene>
    <name evidence="2" type="ORF">M0811_12408</name>
</gene>
<protein>
    <submittedName>
        <fullName evidence="2">Nucleolar and coiled-body phosphoprotein</fullName>
    </submittedName>
</protein>
<accession>A0A9Q0L909</accession>